<reference evidence="2" key="1">
    <citation type="submission" date="2025-08" db="UniProtKB">
        <authorList>
            <consortium name="RefSeq"/>
        </authorList>
    </citation>
    <scope>IDENTIFICATION</scope>
    <source>
        <tissue evidence="2">Whole larvae</tissue>
    </source>
</reference>
<gene>
    <name evidence="2" type="primary">LOC128201041</name>
</gene>
<name>A0ABM3MM81_GALME</name>
<dbReference type="PANTHER" id="PTHR47510">
    <property type="entry name" value="REVERSE TRANSCRIPTASE DOMAIN-CONTAINING PROTEIN"/>
    <property type="match status" value="1"/>
</dbReference>
<dbReference type="SUPFAM" id="SSF56672">
    <property type="entry name" value="DNA/RNA polymerases"/>
    <property type="match status" value="1"/>
</dbReference>
<keyword evidence="1" id="KW-1185">Reference proteome</keyword>
<accession>A0ABM3MM81</accession>
<dbReference type="InterPro" id="IPR043502">
    <property type="entry name" value="DNA/RNA_pol_sf"/>
</dbReference>
<dbReference type="Proteomes" id="UP001652740">
    <property type="component" value="Unplaced"/>
</dbReference>
<organism evidence="1 2">
    <name type="scientific">Galleria mellonella</name>
    <name type="common">Greater wax moth</name>
    <dbReference type="NCBI Taxonomy" id="7137"/>
    <lineage>
        <taxon>Eukaryota</taxon>
        <taxon>Metazoa</taxon>
        <taxon>Ecdysozoa</taxon>
        <taxon>Arthropoda</taxon>
        <taxon>Hexapoda</taxon>
        <taxon>Insecta</taxon>
        <taxon>Pterygota</taxon>
        <taxon>Neoptera</taxon>
        <taxon>Endopterygota</taxon>
        <taxon>Lepidoptera</taxon>
        <taxon>Glossata</taxon>
        <taxon>Ditrysia</taxon>
        <taxon>Pyraloidea</taxon>
        <taxon>Pyralidae</taxon>
        <taxon>Galleriinae</taxon>
        <taxon>Galleria</taxon>
    </lineage>
</organism>
<dbReference type="GeneID" id="128201041"/>
<dbReference type="RefSeq" id="XP_052752478.1">
    <property type="nucleotide sequence ID" value="XM_052896518.1"/>
</dbReference>
<dbReference type="PANTHER" id="PTHR47510:SF3">
    <property type="entry name" value="ENDO_EXONUCLEASE_PHOSPHATASE DOMAIN-CONTAINING PROTEIN"/>
    <property type="match status" value="1"/>
</dbReference>
<sequence>MHAMHDPNDCAIAVSEAIIEGMKLFIPNPLVAMGSKKRPWFNRSYKKARFAQQAAYRTWTTARTNSNPGITDAKRKLNAAAKITITQCKVRRELLSLDVHKSSGPDGIPAVVLKQCAPELCPVLTRLFTISYSTGQFPLTWKTTLLHPVPKKGDKSDPSNYRPIAIASLLSKVMERIINAQLLKYLEDHDLLSDRQYGFRHSCSTGDLLVQGGPKVLRKVKFELNENVARERCRESGGSNFGFWEFSRDGAFHRSGPCVLCARVLSKQRFGNRCEA</sequence>
<evidence type="ECO:0000313" key="1">
    <source>
        <dbReference type="Proteomes" id="UP001652740"/>
    </source>
</evidence>
<proteinExistence type="predicted"/>
<protein>
    <submittedName>
        <fullName evidence="2">Uncharacterized protein LOC128201041</fullName>
    </submittedName>
</protein>
<evidence type="ECO:0000313" key="2">
    <source>
        <dbReference type="RefSeq" id="XP_052752478.1"/>
    </source>
</evidence>